<gene>
    <name evidence="1" type="ORF">HD556DRAFT_1214447</name>
</gene>
<dbReference type="GeneID" id="64590408"/>
<reference evidence="1" key="1">
    <citation type="journal article" date="2020" name="New Phytol.">
        <title>Comparative genomics reveals dynamic genome evolution in host specialist ectomycorrhizal fungi.</title>
        <authorList>
            <person name="Lofgren L.A."/>
            <person name="Nguyen N.H."/>
            <person name="Vilgalys R."/>
            <person name="Ruytinx J."/>
            <person name="Liao H.L."/>
            <person name="Branco S."/>
            <person name="Kuo A."/>
            <person name="LaButti K."/>
            <person name="Lipzen A."/>
            <person name="Andreopoulos W."/>
            <person name="Pangilinan J."/>
            <person name="Riley R."/>
            <person name="Hundley H."/>
            <person name="Na H."/>
            <person name="Barry K."/>
            <person name="Grigoriev I.V."/>
            <person name="Stajich J.E."/>
            <person name="Kennedy P.G."/>
        </authorList>
    </citation>
    <scope>NUCLEOTIDE SEQUENCE</scope>
    <source>
        <strain evidence="1">S12</strain>
    </source>
</reference>
<evidence type="ECO:0000313" key="1">
    <source>
        <dbReference type="EMBL" id="KAG1809898.1"/>
    </source>
</evidence>
<keyword evidence="2" id="KW-1185">Reference proteome</keyword>
<feature type="non-terminal residue" evidence="1">
    <location>
        <position position="1"/>
    </location>
</feature>
<dbReference type="OrthoDB" id="2668963at2759"/>
<dbReference type="AlphaFoldDB" id="A0A9P7J9H8"/>
<dbReference type="RefSeq" id="XP_041167563.1">
    <property type="nucleotide sequence ID" value="XM_041296644.1"/>
</dbReference>
<accession>A0A9P7J9H8</accession>
<organism evidence="1 2">
    <name type="scientific">Suillus plorans</name>
    <dbReference type="NCBI Taxonomy" id="116603"/>
    <lineage>
        <taxon>Eukaryota</taxon>
        <taxon>Fungi</taxon>
        <taxon>Dikarya</taxon>
        <taxon>Basidiomycota</taxon>
        <taxon>Agaricomycotina</taxon>
        <taxon>Agaricomycetes</taxon>
        <taxon>Agaricomycetidae</taxon>
        <taxon>Boletales</taxon>
        <taxon>Suillineae</taxon>
        <taxon>Suillaceae</taxon>
        <taxon>Suillus</taxon>
    </lineage>
</organism>
<protein>
    <submittedName>
        <fullName evidence="1">Uncharacterized protein</fullName>
    </submittedName>
</protein>
<feature type="non-terminal residue" evidence="1">
    <location>
        <position position="73"/>
    </location>
</feature>
<sequence length="73" mass="8293">IPGRAKSDTKKWQIAREAHDGIMARAIAAYQIKLAKGPYQQRRGARTICSDFQQLYYNETGKSVKLSHSTLIR</sequence>
<proteinExistence type="predicted"/>
<evidence type="ECO:0000313" key="2">
    <source>
        <dbReference type="Proteomes" id="UP000719766"/>
    </source>
</evidence>
<dbReference type="EMBL" id="JABBWE010000001">
    <property type="protein sequence ID" value="KAG1809898.1"/>
    <property type="molecule type" value="Genomic_DNA"/>
</dbReference>
<name>A0A9P7J9H8_9AGAM</name>
<comment type="caution">
    <text evidence="1">The sequence shown here is derived from an EMBL/GenBank/DDBJ whole genome shotgun (WGS) entry which is preliminary data.</text>
</comment>
<dbReference type="Proteomes" id="UP000719766">
    <property type="component" value="Unassembled WGS sequence"/>
</dbReference>